<dbReference type="EMBL" id="LQYN01000115">
    <property type="protein sequence ID" value="KYC92280.1"/>
    <property type="molecule type" value="Genomic_DNA"/>
</dbReference>
<comment type="caution">
    <text evidence="5">The sequence shown here is derived from an EMBL/GenBank/DDBJ whole genome shotgun (WGS) entry which is preliminary data.</text>
</comment>
<evidence type="ECO:0008006" key="7">
    <source>
        <dbReference type="Google" id="ProtNLM"/>
    </source>
</evidence>
<protein>
    <recommendedName>
        <fullName evidence="7">Zinc ABC transporter substrate-binding protein</fullName>
    </recommendedName>
</protein>
<dbReference type="GO" id="GO:0030001">
    <property type="term" value="P:metal ion transport"/>
    <property type="evidence" value="ECO:0007669"/>
    <property type="project" value="InterPro"/>
</dbReference>
<dbReference type="OrthoDB" id="9810636at2"/>
<evidence type="ECO:0000313" key="6">
    <source>
        <dbReference type="Proteomes" id="UP000075666"/>
    </source>
</evidence>
<proteinExistence type="inferred from homology"/>
<keyword evidence="6" id="KW-1185">Reference proteome</keyword>
<dbReference type="AlphaFoldDB" id="A0A150KLM6"/>
<dbReference type="InterPro" id="IPR050492">
    <property type="entry name" value="Bact_metal-bind_prot9"/>
</dbReference>
<dbReference type="STRING" id="46224.B4102_3764"/>
<dbReference type="InterPro" id="IPR006127">
    <property type="entry name" value="ZnuA-like"/>
</dbReference>
<organism evidence="5 6">
    <name type="scientific">Heyndrickxia sporothermodurans</name>
    <dbReference type="NCBI Taxonomy" id="46224"/>
    <lineage>
        <taxon>Bacteria</taxon>
        <taxon>Bacillati</taxon>
        <taxon>Bacillota</taxon>
        <taxon>Bacilli</taxon>
        <taxon>Bacillales</taxon>
        <taxon>Bacillaceae</taxon>
        <taxon>Heyndrickxia</taxon>
    </lineage>
</organism>
<evidence type="ECO:0000256" key="3">
    <source>
        <dbReference type="ARBA" id="ARBA00022729"/>
    </source>
</evidence>
<sequence length="307" mass="34762">MRKKNYSIILSLLLLTVLIISGCGTINQVSNKNVSSNNKLQIVTTFYPMYEFTKNIVKDKANVKLLIPSNVEPHDWEPTPKDVGKIQKADIFVFNSKYFETWVPSIKNSVSNENLSFVEASSDIHLMNGDGHHQFDPHVWLNPVLAQQEVKTITKALIKADPENKEFYQKNSDAYVAKLAKLDHQYRETLKDAKKKEIITQHTAFGYLAKEYGMKQIPIAGLSPSQEPSPARLGELKEFAVKHHVKVIYFEELASPKVAETLAKEIGAKTEVLHTLEGLSKEEQDKGMNYISVMQKNLDAIKKSLFD</sequence>
<gene>
    <name evidence="5" type="ORF">B4102_3764</name>
</gene>
<dbReference type="PROSITE" id="PS51257">
    <property type="entry name" value="PROKAR_LIPOPROTEIN"/>
    <property type="match status" value="1"/>
</dbReference>
<name>A0A150KLM6_9BACI</name>
<evidence type="ECO:0000313" key="5">
    <source>
        <dbReference type="EMBL" id="KYC92280.1"/>
    </source>
</evidence>
<evidence type="ECO:0000256" key="4">
    <source>
        <dbReference type="RuleBase" id="RU003512"/>
    </source>
</evidence>
<dbReference type="RefSeq" id="WP_066235332.1">
    <property type="nucleotide sequence ID" value="NZ_JBCMXV010000063.1"/>
</dbReference>
<dbReference type="GO" id="GO:0007155">
    <property type="term" value="P:cell adhesion"/>
    <property type="evidence" value="ECO:0007669"/>
    <property type="project" value="InterPro"/>
</dbReference>
<dbReference type="PATRIC" id="fig|46224.3.peg.844"/>
<dbReference type="Gene3D" id="3.40.50.1980">
    <property type="entry name" value="Nitrogenase molybdenum iron protein domain"/>
    <property type="match status" value="2"/>
</dbReference>
<dbReference type="GO" id="GO:0046872">
    <property type="term" value="F:metal ion binding"/>
    <property type="evidence" value="ECO:0007669"/>
    <property type="project" value="InterPro"/>
</dbReference>
<evidence type="ECO:0000256" key="2">
    <source>
        <dbReference type="ARBA" id="ARBA00022448"/>
    </source>
</evidence>
<reference evidence="5 6" key="1">
    <citation type="submission" date="2016-01" db="EMBL/GenBank/DDBJ databases">
        <title>Genome Sequences of Twelve Sporeforming Bacillus Species Isolated from Foods.</title>
        <authorList>
            <person name="Berendsen E.M."/>
            <person name="Wells-Bennik M.H."/>
            <person name="Krawcyk A.O."/>
            <person name="De Jong A."/>
            <person name="Holsappel S."/>
            <person name="Eijlander R.T."/>
            <person name="Kuipers O.P."/>
        </authorList>
    </citation>
    <scope>NUCLEOTIDE SEQUENCE [LARGE SCALE GENOMIC DNA]</scope>
    <source>
        <strain evidence="5 6">B4102</strain>
    </source>
</reference>
<dbReference type="PRINTS" id="PR00690">
    <property type="entry name" value="ADHESNFAMILY"/>
</dbReference>
<dbReference type="PANTHER" id="PTHR42953:SF3">
    <property type="entry name" value="HIGH-AFFINITY ZINC UPTAKE SYSTEM PROTEIN ZNUA"/>
    <property type="match status" value="1"/>
</dbReference>
<dbReference type="InterPro" id="IPR006128">
    <property type="entry name" value="Lipoprotein_PsaA-like"/>
</dbReference>
<evidence type="ECO:0000256" key="1">
    <source>
        <dbReference type="ARBA" id="ARBA00011028"/>
    </source>
</evidence>
<dbReference type="SUPFAM" id="SSF53807">
    <property type="entry name" value="Helical backbone' metal receptor"/>
    <property type="match status" value="1"/>
</dbReference>
<dbReference type="Pfam" id="PF01297">
    <property type="entry name" value="ZnuA"/>
    <property type="match status" value="1"/>
</dbReference>
<dbReference type="PANTHER" id="PTHR42953">
    <property type="entry name" value="HIGH-AFFINITY ZINC UPTAKE SYSTEM PROTEIN ZNUA-RELATED"/>
    <property type="match status" value="1"/>
</dbReference>
<accession>A0A150KLM6</accession>
<dbReference type="CDD" id="cd01017">
    <property type="entry name" value="AdcA"/>
    <property type="match status" value="1"/>
</dbReference>
<keyword evidence="2 4" id="KW-0813">Transport</keyword>
<comment type="similarity">
    <text evidence="1 4">Belongs to the bacterial solute-binding protein 9 family.</text>
</comment>
<dbReference type="InterPro" id="IPR006129">
    <property type="entry name" value="AdhesinB"/>
</dbReference>
<dbReference type="PRINTS" id="PR00691">
    <property type="entry name" value="ADHESINB"/>
</dbReference>
<keyword evidence="3" id="KW-0732">Signal</keyword>
<dbReference type="Proteomes" id="UP000075666">
    <property type="component" value="Unassembled WGS sequence"/>
</dbReference>